<evidence type="ECO:0008006" key="3">
    <source>
        <dbReference type="Google" id="ProtNLM"/>
    </source>
</evidence>
<reference evidence="1 2" key="1">
    <citation type="submission" date="2018-06" db="EMBL/GenBank/DDBJ databases">
        <title>Genomic Encyclopedia of Archaeal and Bacterial Type Strains, Phase II (KMG-II): from individual species to whole genera.</title>
        <authorList>
            <person name="Goeker M."/>
        </authorList>
    </citation>
    <scope>NUCLEOTIDE SEQUENCE [LARGE SCALE GENOMIC DNA]</scope>
    <source>
        <strain evidence="1 2">DSM 18710</strain>
    </source>
</reference>
<comment type="caution">
    <text evidence="1">The sequence shown here is derived from an EMBL/GenBank/DDBJ whole genome shotgun (WGS) entry which is preliminary data.</text>
</comment>
<dbReference type="Proteomes" id="UP000249852">
    <property type="component" value="Unassembled WGS sequence"/>
</dbReference>
<keyword evidence="2" id="KW-1185">Reference proteome</keyword>
<organism evidence="1 2">
    <name type="scientific">Prevotella pallens</name>
    <dbReference type="NCBI Taxonomy" id="60133"/>
    <lineage>
        <taxon>Bacteria</taxon>
        <taxon>Pseudomonadati</taxon>
        <taxon>Bacteroidota</taxon>
        <taxon>Bacteroidia</taxon>
        <taxon>Bacteroidales</taxon>
        <taxon>Prevotellaceae</taxon>
        <taxon>Prevotella</taxon>
    </lineage>
</organism>
<name>A0ABX9DS40_9BACT</name>
<sequence>MPVSIFSDDITILDTVERGELINKIRKLL</sequence>
<proteinExistence type="predicted"/>
<protein>
    <recommendedName>
        <fullName evidence="3">Reverse transcriptase domain-containing protein</fullName>
    </recommendedName>
</protein>
<dbReference type="EMBL" id="QLTQ01000023">
    <property type="protein sequence ID" value="RAS43505.1"/>
    <property type="molecule type" value="Genomic_DNA"/>
</dbReference>
<accession>A0ABX9DS40</accession>
<gene>
    <name evidence="1" type="ORF">BC673_12343</name>
</gene>
<evidence type="ECO:0000313" key="1">
    <source>
        <dbReference type="EMBL" id="RAS43505.1"/>
    </source>
</evidence>
<evidence type="ECO:0000313" key="2">
    <source>
        <dbReference type="Proteomes" id="UP000249852"/>
    </source>
</evidence>